<feature type="compositionally biased region" description="Low complexity" evidence="7">
    <location>
        <begin position="608"/>
        <end position="622"/>
    </location>
</feature>
<feature type="region of interest" description="Disordered" evidence="7">
    <location>
        <begin position="606"/>
        <end position="625"/>
    </location>
</feature>
<feature type="transmembrane region" description="Helical" evidence="8">
    <location>
        <begin position="129"/>
        <end position="149"/>
    </location>
</feature>
<dbReference type="Pfam" id="PF06884">
    <property type="entry name" value="DUF1264"/>
    <property type="match status" value="1"/>
</dbReference>
<dbReference type="PANTHER" id="PTHR11654">
    <property type="entry name" value="OLIGOPEPTIDE TRANSPORTER-RELATED"/>
    <property type="match status" value="1"/>
</dbReference>
<name>A0A5B6W8S3_9ROSI</name>
<dbReference type="GO" id="GO:0016020">
    <property type="term" value="C:membrane"/>
    <property type="evidence" value="ECO:0007669"/>
    <property type="project" value="UniProtKB-SubCell"/>
</dbReference>
<evidence type="ECO:0000256" key="2">
    <source>
        <dbReference type="ARBA" id="ARBA00005982"/>
    </source>
</evidence>
<feature type="transmembrane region" description="Helical" evidence="8">
    <location>
        <begin position="494"/>
        <end position="515"/>
    </location>
</feature>
<feature type="transmembrane region" description="Helical" evidence="8">
    <location>
        <begin position="100"/>
        <end position="122"/>
    </location>
</feature>
<comment type="caution">
    <text evidence="9">The sequence shown here is derived from an EMBL/GenBank/DDBJ whole genome shotgun (WGS) entry which is preliminary data.</text>
</comment>
<evidence type="ECO:0000313" key="9">
    <source>
        <dbReference type="EMBL" id="KAA3478060.1"/>
    </source>
</evidence>
<dbReference type="InterPro" id="IPR000109">
    <property type="entry name" value="POT_fam"/>
</dbReference>
<feature type="transmembrane region" description="Helical" evidence="8">
    <location>
        <begin position="400"/>
        <end position="421"/>
    </location>
</feature>
<dbReference type="InterPro" id="IPR036259">
    <property type="entry name" value="MFS_trans_sf"/>
</dbReference>
<comment type="similarity">
    <text evidence="2">Belongs to the major facilitator superfamily. Proton-dependent oligopeptide transporter (POT/PTR) (TC 2.A.17) family.</text>
</comment>
<feature type="transmembrane region" description="Helical" evidence="8">
    <location>
        <begin position="175"/>
        <end position="195"/>
    </location>
</feature>
<feature type="transmembrane region" description="Helical" evidence="8">
    <location>
        <begin position="442"/>
        <end position="462"/>
    </location>
</feature>
<dbReference type="Proteomes" id="UP000325315">
    <property type="component" value="Unassembled WGS sequence"/>
</dbReference>
<evidence type="ECO:0000256" key="8">
    <source>
        <dbReference type="SAM" id="Phobius"/>
    </source>
</evidence>
<accession>A0A5B6W8S3</accession>
<evidence type="ECO:0000313" key="10">
    <source>
        <dbReference type="Proteomes" id="UP000325315"/>
    </source>
</evidence>
<proteinExistence type="inferred from homology"/>
<dbReference type="SUPFAM" id="SSF103473">
    <property type="entry name" value="MFS general substrate transporter"/>
    <property type="match status" value="1"/>
</dbReference>
<dbReference type="Gene3D" id="1.20.1250.20">
    <property type="entry name" value="MFS general substrate transporter like domains"/>
    <property type="match status" value="1"/>
</dbReference>
<dbReference type="GO" id="GO:0022857">
    <property type="term" value="F:transmembrane transporter activity"/>
    <property type="evidence" value="ECO:0007669"/>
    <property type="project" value="InterPro"/>
</dbReference>
<dbReference type="Pfam" id="PF00854">
    <property type="entry name" value="PTR2"/>
    <property type="match status" value="1"/>
</dbReference>
<evidence type="ECO:0000256" key="1">
    <source>
        <dbReference type="ARBA" id="ARBA00004141"/>
    </source>
</evidence>
<evidence type="ECO:0000256" key="5">
    <source>
        <dbReference type="ARBA" id="ARBA00022989"/>
    </source>
</evidence>
<dbReference type="EMBL" id="SMMG02000004">
    <property type="protein sequence ID" value="KAA3478060.1"/>
    <property type="molecule type" value="Genomic_DNA"/>
</dbReference>
<feature type="transmembrane region" description="Helical" evidence="8">
    <location>
        <begin position="574"/>
        <end position="593"/>
    </location>
</feature>
<keyword evidence="10" id="KW-1185">Reference proteome</keyword>
<comment type="similarity">
    <text evidence="3">Belongs to the OBAP family.</text>
</comment>
<keyword evidence="5 8" id="KW-1133">Transmembrane helix</keyword>
<sequence length="842" mass="94236">MSATLDVTSYLSIQIVIFKVNRSSLFRYFDSFEEKLELVDGKVNWKGETAVKHKHGGLRAALFVLVAFAFENLANLHLAVNLTTYFNGILHFQVSDAANALTNFMGTGYILSIIFAVFADTYIGRFKSILISGSIEFLGLALLSAQAHYSSLRPPPCNVFDPTSRCEKLESSDTVFLYVALYLVAAGMAGIKASIPSHGADQFDEKDPREAKTMSSFFNGLLFALCIGGAVSLTLYVWLDDHKGWDVGFGVSAIAMFLALIVAVLGWPLYRIHVVQGSSVLLELIQVFVAALRNRNLKLPENPLELYEIDKDKEAALEDDFLPHRDVYRFLDKAAIKTASEKLNPWKLCRVTQVENAKILLGMTPVFSCTIIMTLCLAQLQTFSVQQGLTMDTTIVGSFHIPPASLPIIPVIFLIFIIPFYDQIAVPLLRKVTGHVTGITHLQRIGVGLILSSISMATAAIMEVKRKSVARDHNMLDALPVLQPLPISVFWLSFQYFIFGIADMFTYVGLLEFFYSEAPQGLKTVSTCFLWTSMALGYYLSTILVQIVNRATKHITNSGGWLAGNNINKNHLNLFYLLLALLSLVNFCVYLFVSWRYKYSDKSPAPAPAKGAGATPPGQPKTMGQHVVDKGASMLQALTPVKQISQHVCTFALYSHDMCRQIETHHYVSRLNQDFLQCPVYDSDDSNARLIGIEYIISDRLFEALPQEEQKLWHSHAYEIKSGLWVNPRIPEMIGKPELENLAKTYGKFWCTWQVDRGDRLPLGAPALMMSPQGVNLGKIDPELVKKRDDKYSISTEAIMESRVETEEPEWINPQADYWKKHAKGFAIDIEKTEMKLRAPFP</sequence>
<evidence type="ECO:0000256" key="7">
    <source>
        <dbReference type="SAM" id="MobiDB-lite"/>
    </source>
</evidence>
<feature type="transmembrane region" description="Helical" evidence="8">
    <location>
        <begin position="359"/>
        <end position="380"/>
    </location>
</feature>
<dbReference type="AlphaFoldDB" id="A0A5B6W8S3"/>
<keyword evidence="6 8" id="KW-0472">Membrane</keyword>
<evidence type="ECO:0000256" key="4">
    <source>
        <dbReference type="ARBA" id="ARBA00022692"/>
    </source>
</evidence>
<dbReference type="InterPro" id="IPR010686">
    <property type="entry name" value="OBAP-like"/>
</dbReference>
<feature type="transmembrane region" description="Helical" evidence="8">
    <location>
        <begin position="60"/>
        <end position="80"/>
    </location>
</feature>
<protein>
    <submittedName>
        <fullName evidence="9">Protein NRT1/PTR FAMILY 4.5-like</fullName>
    </submittedName>
</protein>
<reference evidence="10" key="1">
    <citation type="journal article" date="2019" name="Plant Biotechnol. J.">
        <title>Genome sequencing of the Australian wild diploid species Gossypium australe highlights disease resistance and delayed gland morphogenesis.</title>
        <authorList>
            <person name="Cai Y."/>
            <person name="Cai X."/>
            <person name="Wang Q."/>
            <person name="Wang P."/>
            <person name="Zhang Y."/>
            <person name="Cai C."/>
            <person name="Xu Y."/>
            <person name="Wang K."/>
            <person name="Zhou Z."/>
            <person name="Wang C."/>
            <person name="Geng S."/>
            <person name="Li B."/>
            <person name="Dong Q."/>
            <person name="Hou Y."/>
            <person name="Wang H."/>
            <person name="Ai P."/>
            <person name="Liu Z."/>
            <person name="Yi F."/>
            <person name="Sun M."/>
            <person name="An G."/>
            <person name="Cheng J."/>
            <person name="Zhang Y."/>
            <person name="Shi Q."/>
            <person name="Xie Y."/>
            <person name="Shi X."/>
            <person name="Chang Y."/>
            <person name="Huang F."/>
            <person name="Chen Y."/>
            <person name="Hong S."/>
            <person name="Mi L."/>
            <person name="Sun Q."/>
            <person name="Zhang L."/>
            <person name="Zhou B."/>
            <person name="Peng R."/>
            <person name="Zhang X."/>
            <person name="Liu F."/>
        </authorList>
    </citation>
    <scope>NUCLEOTIDE SEQUENCE [LARGE SCALE GENOMIC DNA]</scope>
    <source>
        <strain evidence="10">cv. PA1801</strain>
    </source>
</reference>
<feature type="transmembrane region" description="Helical" evidence="8">
    <location>
        <begin position="527"/>
        <end position="548"/>
    </location>
</feature>
<comment type="subcellular location">
    <subcellularLocation>
        <location evidence="1">Membrane</location>
        <topology evidence="1">Multi-pass membrane protein</topology>
    </subcellularLocation>
</comment>
<evidence type="ECO:0000256" key="6">
    <source>
        <dbReference type="ARBA" id="ARBA00023136"/>
    </source>
</evidence>
<dbReference type="OrthoDB" id="8904098at2759"/>
<gene>
    <name evidence="9" type="ORF">EPI10_011897</name>
</gene>
<feature type="transmembrane region" description="Helical" evidence="8">
    <location>
        <begin position="251"/>
        <end position="270"/>
    </location>
</feature>
<evidence type="ECO:0000256" key="3">
    <source>
        <dbReference type="ARBA" id="ARBA00009740"/>
    </source>
</evidence>
<organism evidence="9 10">
    <name type="scientific">Gossypium australe</name>
    <dbReference type="NCBI Taxonomy" id="47621"/>
    <lineage>
        <taxon>Eukaryota</taxon>
        <taxon>Viridiplantae</taxon>
        <taxon>Streptophyta</taxon>
        <taxon>Embryophyta</taxon>
        <taxon>Tracheophyta</taxon>
        <taxon>Spermatophyta</taxon>
        <taxon>Magnoliopsida</taxon>
        <taxon>eudicotyledons</taxon>
        <taxon>Gunneridae</taxon>
        <taxon>Pentapetalae</taxon>
        <taxon>rosids</taxon>
        <taxon>malvids</taxon>
        <taxon>Malvales</taxon>
        <taxon>Malvaceae</taxon>
        <taxon>Malvoideae</taxon>
        <taxon>Gossypium</taxon>
    </lineage>
</organism>
<feature type="transmembrane region" description="Helical" evidence="8">
    <location>
        <begin position="216"/>
        <end position="239"/>
    </location>
</feature>
<keyword evidence="4 8" id="KW-0812">Transmembrane</keyword>